<feature type="transmembrane region" description="Helical" evidence="1">
    <location>
        <begin position="259"/>
        <end position="280"/>
    </location>
</feature>
<feature type="transmembrane region" description="Helical" evidence="1">
    <location>
        <begin position="119"/>
        <end position="141"/>
    </location>
</feature>
<reference evidence="3" key="1">
    <citation type="submission" date="2016-10" db="EMBL/GenBank/DDBJ databases">
        <authorList>
            <person name="Varghese N."/>
            <person name="Submissions S."/>
        </authorList>
    </citation>
    <scope>NUCLEOTIDE SEQUENCE [LARGE SCALE GENOMIC DNA]</scope>
    <source>
        <strain evidence="3">DSM 18733</strain>
    </source>
</reference>
<dbReference type="EMBL" id="FOAF01000010">
    <property type="protein sequence ID" value="SEM31782.1"/>
    <property type="molecule type" value="Genomic_DNA"/>
</dbReference>
<dbReference type="InterPro" id="IPR021280">
    <property type="entry name" value="TMEM260-like"/>
</dbReference>
<keyword evidence="3" id="KW-1185">Reference proteome</keyword>
<evidence type="ECO:0000256" key="1">
    <source>
        <dbReference type="SAM" id="Phobius"/>
    </source>
</evidence>
<protein>
    <recommendedName>
        <fullName evidence="4">DUF2723 domain-containing protein</fullName>
    </recommendedName>
</protein>
<keyword evidence="1" id="KW-0812">Transmembrane</keyword>
<feature type="transmembrane region" description="Helical" evidence="1">
    <location>
        <begin position="574"/>
        <end position="592"/>
    </location>
</feature>
<feature type="transmembrane region" description="Helical" evidence="1">
    <location>
        <begin position="76"/>
        <end position="99"/>
    </location>
</feature>
<feature type="transmembrane region" description="Helical" evidence="1">
    <location>
        <begin position="542"/>
        <end position="562"/>
    </location>
</feature>
<dbReference type="AlphaFoldDB" id="A0A1H7XD38"/>
<organism evidence="2 3">
    <name type="scientific">Olivibacter domesticus</name>
    <name type="common">Pseudosphingobacterium domesticum</name>
    <dbReference type="NCBI Taxonomy" id="407022"/>
    <lineage>
        <taxon>Bacteria</taxon>
        <taxon>Pseudomonadati</taxon>
        <taxon>Bacteroidota</taxon>
        <taxon>Sphingobacteriia</taxon>
        <taxon>Sphingobacteriales</taxon>
        <taxon>Sphingobacteriaceae</taxon>
        <taxon>Olivibacter</taxon>
    </lineage>
</organism>
<keyword evidence="1" id="KW-1133">Transmembrane helix</keyword>
<dbReference type="Pfam" id="PF11028">
    <property type="entry name" value="TMEM260-like"/>
    <property type="match status" value="1"/>
</dbReference>
<evidence type="ECO:0000313" key="3">
    <source>
        <dbReference type="Proteomes" id="UP000199421"/>
    </source>
</evidence>
<accession>A0A1H7XD38</accession>
<feature type="transmembrane region" description="Helical" evidence="1">
    <location>
        <begin position="488"/>
        <end position="505"/>
    </location>
</feature>
<dbReference type="Proteomes" id="UP000199421">
    <property type="component" value="Unassembled WGS sequence"/>
</dbReference>
<dbReference type="PANTHER" id="PTHR16214">
    <property type="entry name" value="TRANSMEMBRANE PROTEIN 260"/>
    <property type="match status" value="1"/>
</dbReference>
<feature type="transmembrane region" description="Helical" evidence="1">
    <location>
        <begin position="220"/>
        <end position="239"/>
    </location>
</feature>
<evidence type="ECO:0008006" key="4">
    <source>
        <dbReference type="Google" id="ProtNLM"/>
    </source>
</evidence>
<feature type="transmembrane region" description="Helical" evidence="1">
    <location>
        <begin position="512"/>
        <end position="530"/>
    </location>
</feature>
<feature type="transmembrane region" description="Helical" evidence="1">
    <location>
        <begin position="178"/>
        <end position="208"/>
    </location>
</feature>
<keyword evidence="1" id="KW-0472">Membrane</keyword>
<dbReference type="OrthoDB" id="9807602at2"/>
<dbReference type="PANTHER" id="PTHR16214:SF3">
    <property type="entry name" value="TRANSMEMBRANE PROTEIN 260"/>
    <property type="match status" value="1"/>
</dbReference>
<proteinExistence type="predicted"/>
<sequence length="1009" mass="116336">MNMHYQKLNNVFGWICCTLATTVYFLTKEPTVSFWDCGEFIASAYKLQIVHQPGAPLFIMLQNLFSNLAFGDHTHVAFWMNAGSALASGLTVLFLFWTITALSKKIIAKQGQDLNKLHIIQLLGAGIIGSLTFAFSDSFWFSAVETEVYAMSSLCTALVFWLILKWESSEQEFRSDKWLVLIAFIMGLSIGIHLLNLLTIPVLALVIYFKKAHQVTIKGIAKVVAWSFLVLALILWGVVQYFIKIAAYFDLFFVNQLGLSFGSGICFFILLFLAAIVYAIRYSIRHNKAKLNLLFICFCFVLFGYSSFAMVFIRGIANPSLNNNAPDNIFSFFEYVTRDQYPASPLITGKYFDSDPIAVKDGSPIYRKDKDKYTLVGHKPIYEYDRTTIFPRTHSQKDSEFYKHWLNLKDEHPTFISNLQFFSTYQAGVMFWRYFMWNFVGRQNDESGQLGNLTDGNWLSGIKPLDNLRLGGQYNLPSAAERDPANNHFYFLPLILGLIGLSWHYRSNKKDMAIVALLFFFTGLAIVLYLNDTPLQPRERDYVYVGAFYAFSIWIGFSVIALTSFLRKKITTKIAPYSAIMIAFLAAPLLLISKGWDDHDRSERYTTRDLYARNYLASCEPNAILFTYGDNDTFPIWYAQEVEHIRPDVRIVNIGYLNSDWYVKQMRKKINESEPLPISIEPSKIDKGVRDYLVYEDYNIDGRLEVKDLLDIMLSDHPNDKSTRTGENFLPTKKMKLAIDKQEVIQNNIVPKAWQDFITDSMEWDFNRDYVTRGDLAIMDLLKNNQWKRPIYFVKIPPSELLGLDNYLVNEGLLYKLMPVDLAKATKHNDNGQGIQYTNRWALYDNLMQKYSWGNVKALRYLDPLTKNIIPQFTNNFNVLARELLDTNQHEEAKKVANKCLDVLPKQILTMNQSVDFYYLSDTLYEVDEKAKANDLMHRNGDYISEQLTYKLAIAKDKPHNVDQQSIRLGMGILNAMLENSKKYKQVEVEKYLENKYAILEKEIATVGY</sequence>
<name>A0A1H7XD38_OLID1</name>
<gene>
    <name evidence="2" type="ORF">SAMN05661044_04848</name>
</gene>
<evidence type="ECO:0000313" key="2">
    <source>
        <dbReference type="EMBL" id="SEM31782.1"/>
    </source>
</evidence>
<dbReference type="RefSeq" id="WP_093330346.1">
    <property type="nucleotide sequence ID" value="NZ_FOAF01000010.1"/>
</dbReference>
<dbReference type="InterPro" id="IPR052724">
    <property type="entry name" value="GT117_domain-containing"/>
</dbReference>
<feature type="transmembrane region" description="Helical" evidence="1">
    <location>
        <begin position="292"/>
        <end position="313"/>
    </location>
</feature>
<dbReference type="STRING" id="407022.SAMN05661044_04848"/>